<keyword evidence="4" id="KW-1133">Transmembrane helix</keyword>
<dbReference type="PROSITE" id="PS00615">
    <property type="entry name" value="C_TYPE_LECTIN_1"/>
    <property type="match status" value="1"/>
</dbReference>
<evidence type="ECO:0000256" key="4">
    <source>
        <dbReference type="SAM" id="Phobius"/>
    </source>
</evidence>
<dbReference type="InterPro" id="IPR016187">
    <property type="entry name" value="CTDL_fold"/>
</dbReference>
<organism evidence="7 8">
    <name type="scientific">Oikopleura dioica</name>
    <name type="common">Tunicate</name>
    <dbReference type="NCBI Taxonomy" id="34765"/>
    <lineage>
        <taxon>Eukaryota</taxon>
        <taxon>Metazoa</taxon>
        <taxon>Chordata</taxon>
        <taxon>Tunicata</taxon>
        <taxon>Appendicularia</taxon>
        <taxon>Copelata</taxon>
        <taxon>Oikopleuridae</taxon>
        <taxon>Oikopleura</taxon>
    </lineage>
</organism>
<dbReference type="Gene3D" id="3.10.100.10">
    <property type="entry name" value="Mannose-Binding Protein A, subunit A"/>
    <property type="match status" value="2"/>
</dbReference>
<dbReference type="PROSITE" id="PS50041">
    <property type="entry name" value="C_TYPE_LECTIN_2"/>
    <property type="match status" value="2"/>
</dbReference>
<feature type="region of interest" description="Disordered" evidence="3">
    <location>
        <begin position="175"/>
        <end position="194"/>
    </location>
</feature>
<keyword evidence="1" id="KW-1015">Disulfide bond</keyword>
<protein>
    <submittedName>
        <fullName evidence="7">Oidioi.mRNA.OKI2018_I69.chr2.g4257.t1.cds</fullName>
    </submittedName>
</protein>
<keyword evidence="4" id="KW-0812">Transmembrane</keyword>
<dbReference type="SMART" id="SM00018">
    <property type="entry name" value="PD"/>
    <property type="match status" value="1"/>
</dbReference>
<feature type="transmembrane region" description="Helical" evidence="4">
    <location>
        <begin position="422"/>
        <end position="442"/>
    </location>
</feature>
<dbReference type="SMART" id="SM00034">
    <property type="entry name" value="CLECT"/>
    <property type="match status" value="2"/>
</dbReference>
<feature type="domain" description="C-type lectin" evidence="5">
    <location>
        <begin position="237"/>
        <end position="350"/>
    </location>
</feature>
<dbReference type="CDD" id="cd00037">
    <property type="entry name" value="CLECT"/>
    <property type="match status" value="2"/>
</dbReference>
<sequence length="461" mass="51674">MPKALLLIRIYFSRNNLGEERCVLSAWNTKSADSYSLGEWSDSDCSTVRPWVCTMPFQPNLPDLPLPNPNNCPSGMLPFGADCYAFSDEKFTFDDGRAYCDNTFGKEFKKGKADLASVIHPYENEFIQSMLGGDLTGRRAPERVWLGLHMPSSGEFTWSDGHHFDFSNWWSDEPQTHSGGAGGTMEPSGRWRSAPKSAKYPVICKGQFTYRDEDSVHDYRGELLNCSTHRDHSWHQYKEYCIHATSQERTWTEAQNHCQTAYSIPANLASIHDSEMNEYIFKMVQKTSNQEAWIGLSKHYSKGYEWADSSGVNYLNWASGEPSEVALGEADCTEMNKAGNWNNRDCNRKKLASVCSHARKWSNCQVAEGEKEPCGYAGVTESICMDTFKCCYDPNSSMKCFIPANSNSKNHKEDSDGMSPGGAAALTAFCFLTLPGVIWAVMKFSGRNQITSGFSNPQANF</sequence>
<dbReference type="InterPro" id="IPR018378">
    <property type="entry name" value="C-type_lectin_CS"/>
</dbReference>
<dbReference type="InterPro" id="IPR000519">
    <property type="entry name" value="P_trefoil_dom"/>
</dbReference>
<dbReference type="EMBL" id="OU015567">
    <property type="protein sequence ID" value="CAG5109764.1"/>
    <property type="molecule type" value="Genomic_DNA"/>
</dbReference>
<keyword evidence="4" id="KW-0472">Membrane</keyword>
<evidence type="ECO:0000313" key="7">
    <source>
        <dbReference type="EMBL" id="CAG5109764.1"/>
    </source>
</evidence>
<evidence type="ECO:0000256" key="2">
    <source>
        <dbReference type="PROSITE-ProRule" id="PRU00779"/>
    </source>
</evidence>
<dbReference type="Proteomes" id="UP001158576">
    <property type="component" value="Chromosome 2"/>
</dbReference>
<evidence type="ECO:0000259" key="6">
    <source>
        <dbReference type="PROSITE" id="PS51448"/>
    </source>
</evidence>
<dbReference type="Gene3D" id="4.10.110.10">
    <property type="entry name" value="Spasmolytic Protein, domain 1"/>
    <property type="match status" value="1"/>
</dbReference>
<proteinExistence type="predicted"/>
<gene>
    <name evidence="7" type="ORF">OKIOD_LOCUS13022</name>
</gene>
<dbReference type="InterPro" id="IPR050111">
    <property type="entry name" value="C-type_lectin/snaclec_domain"/>
</dbReference>
<keyword evidence="8" id="KW-1185">Reference proteome</keyword>
<dbReference type="InterPro" id="IPR044913">
    <property type="entry name" value="P_trefoil_dom_sf"/>
</dbReference>
<evidence type="ECO:0000256" key="3">
    <source>
        <dbReference type="SAM" id="MobiDB-lite"/>
    </source>
</evidence>
<dbReference type="CDD" id="cd00111">
    <property type="entry name" value="Trefoil"/>
    <property type="match status" value="1"/>
</dbReference>
<dbReference type="Pfam" id="PF00059">
    <property type="entry name" value="Lectin_C"/>
    <property type="match status" value="2"/>
</dbReference>
<accession>A0ABN7T103</accession>
<dbReference type="SUPFAM" id="SSF57492">
    <property type="entry name" value="Trefoil"/>
    <property type="match status" value="1"/>
</dbReference>
<dbReference type="Pfam" id="PF00088">
    <property type="entry name" value="Trefoil"/>
    <property type="match status" value="1"/>
</dbReference>
<dbReference type="PANTHER" id="PTHR22803">
    <property type="entry name" value="MANNOSE, PHOSPHOLIPASE, LECTIN RECEPTOR RELATED"/>
    <property type="match status" value="1"/>
</dbReference>
<dbReference type="SUPFAM" id="SSF56436">
    <property type="entry name" value="C-type lectin-like"/>
    <property type="match status" value="3"/>
</dbReference>
<reference evidence="7 8" key="1">
    <citation type="submission" date="2021-04" db="EMBL/GenBank/DDBJ databases">
        <authorList>
            <person name="Bliznina A."/>
        </authorList>
    </citation>
    <scope>NUCLEOTIDE SEQUENCE [LARGE SCALE GENOMIC DNA]</scope>
</reference>
<comment type="caution">
    <text evidence="2">Lacks conserved residue(s) required for the propagation of feature annotation.</text>
</comment>
<feature type="domain" description="P-type" evidence="6">
    <location>
        <begin position="362"/>
        <end position="404"/>
    </location>
</feature>
<name>A0ABN7T103_OIKDI</name>
<evidence type="ECO:0000256" key="1">
    <source>
        <dbReference type="ARBA" id="ARBA00023157"/>
    </source>
</evidence>
<dbReference type="PROSITE" id="PS51448">
    <property type="entry name" value="P_TREFOIL_2"/>
    <property type="match status" value="1"/>
</dbReference>
<evidence type="ECO:0000259" key="5">
    <source>
        <dbReference type="PROSITE" id="PS50041"/>
    </source>
</evidence>
<evidence type="ECO:0000313" key="8">
    <source>
        <dbReference type="Proteomes" id="UP001158576"/>
    </source>
</evidence>
<feature type="domain" description="C-type lectin" evidence="5">
    <location>
        <begin position="79"/>
        <end position="205"/>
    </location>
</feature>
<dbReference type="InterPro" id="IPR001304">
    <property type="entry name" value="C-type_lectin-like"/>
</dbReference>
<dbReference type="InterPro" id="IPR016186">
    <property type="entry name" value="C-type_lectin-like/link_sf"/>
</dbReference>